<feature type="transmembrane region" description="Helical" evidence="7">
    <location>
        <begin position="278"/>
        <end position="299"/>
    </location>
</feature>
<reference evidence="11" key="1">
    <citation type="journal article" date="2019" name="Int. J. Syst. Evol. Microbiol.">
        <title>The Global Catalogue of Microorganisms (GCM) 10K type strain sequencing project: providing services to taxonomists for standard genome sequencing and annotation.</title>
        <authorList>
            <consortium name="The Broad Institute Genomics Platform"/>
            <consortium name="The Broad Institute Genome Sequencing Center for Infectious Disease"/>
            <person name="Wu L."/>
            <person name="Ma J."/>
        </authorList>
    </citation>
    <scope>NUCLEOTIDE SEQUENCE [LARGE SCALE GENOMIC DNA]</scope>
    <source>
        <strain evidence="11">JCM 15933</strain>
    </source>
</reference>
<evidence type="ECO:0000256" key="4">
    <source>
        <dbReference type="ARBA" id="ARBA00022692"/>
    </source>
</evidence>
<evidence type="ECO:0000256" key="1">
    <source>
        <dbReference type="ARBA" id="ARBA00004651"/>
    </source>
</evidence>
<evidence type="ECO:0000313" key="11">
    <source>
        <dbReference type="Proteomes" id="UP001501470"/>
    </source>
</evidence>
<feature type="transmembrane region" description="Helical" evidence="7">
    <location>
        <begin position="36"/>
        <end position="60"/>
    </location>
</feature>
<accession>A0ABP4P7L3</accession>
<evidence type="ECO:0000256" key="5">
    <source>
        <dbReference type="ARBA" id="ARBA00022989"/>
    </source>
</evidence>
<dbReference type="PROSITE" id="PS50928">
    <property type="entry name" value="ABC_TM1"/>
    <property type="match status" value="1"/>
</dbReference>
<keyword evidence="4 7" id="KW-0812">Transmembrane</keyword>
<keyword evidence="2 7" id="KW-0813">Transport</keyword>
<evidence type="ECO:0000256" key="2">
    <source>
        <dbReference type="ARBA" id="ARBA00022448"/>
    </source>
</evidence>
<evidence type="ECO:0000313" key="10">
    <source>
        <dbReference type="EMBL" id="GAA1575345.1"/>
    </source>
</evidence>
<dbReference type="Gene3D" id="1.10.3720.10">
    <property type="entry name" value="MetI-like"/>
    <property type="match status" value="1"/>
</dbReference>
<keyword evidence="11" id="KW-1185">Reference proteome</keyword>
<dbReference type="Pfam" id="PF00528">
    <property type="entry name" value="BPD_transp_1"/>
    <property type="match status" value="1"/>
</dbReference>
<organism evidence="10 11">
    <name type="scientific">Dactylosporangium maewongense</name>
    <dbReference type="NCBI Taxonomy" id="634393"/>
    <lineage>
        <taxon>Bacteria</taxon>
        <taxon>Bacillati</taxon>
        <taxon>Actinomycetota</taxon>
        <taxon>Actinomycetes</taxon>
        <taxon>Micromonosporales</taxon>
        <taxon>Micromonosporaceae</taxon>
        <taxon>Dactylosporangium</taxon>
    </lineage>
</organism>
<evidence type="ECO:0000256" key="3">
    <source>
        <dbReference type="ARBA" id="ARBA00022475"/>
    </source>
</evidence>
<comment type="subcellular location">
    <subcellularLocation>
        <location evidence="1 7">Cell membrane</location>
        <topology evidence="1 7">Multi-pass membrane protein</topology>
    </subcellularLocation>
</comment>
<feature type="transmembrane region" description="Helical" evidence="7">
    <location>
        <begin position="102"/>
        <end position="124"/>
    </location>
</feature>
<dbReference type="RefSeq" id="WP_344515321.1">
    <property type="nucleotide sequence ID" value="NZ_BAAAQD010000054.1"/>
</dbReference>
<keyword evidence="5 7" id="KW-1133">Transmembrane helix</keyword>
<feature type="domain" description="ABC transmembrane type-1" evidence="9">
    <location>
        <begin position="98"/>
        <end position="299"/>
    </location>
</feature>
<evidence type="ECO:0000259" key="9">
    <source>
        <dbReference type="PROSITE" id="PS50928"/>
    </source>
</evidence>
<dbReference type="EMBL" id="BAAAQD010000054">
    <property type="protein sequence ID" value="GAA1575345.1"/>
    <property type="molecule type" value="Genomic_DNA"/>
</dbReference>
<feature type="region of interest" description="Disordered" evidence="8">
    <location>
        <begin position="1"/>
        <end position="29"/>
    </location>
</feature>
<keyword evidence="3" id="KW-1003">Cell membrane</keyword>
<dbReference type="InterPro" id="IPR000515">
    <property type="entry name" value="MetI-like"/>
</dbReference>
<dbReference type="PANTHER" id="PTHR32243">
    <property type="entry name" value="MALTOSE TRANSPORT SYSTEM PERMEASE-RELATED"/>
    <property type="match status" value="1"/>
</dbReference>
<dbReference type="InterPro" id="IPR035906">
    <property type="entry name" value="MetI-like_sf"/>
</dbReference>
<feature type="transmembrane region" description="Helical" evidence="7">
    <location>
        <begin position="136"/>
        <end position="157"/>
    </location>
</feature>
<dbReference type="PANTHER" id="PTHR32243:SF24">
    <property type="entry name" value="DIACETYLCHITOBIOSE UPTAKE SYSTEM PERMEASE PROTEIN NGCG"/>
    <property type="match status" value="1"/>
</dbReference>
<proteinExistence type="inferred from homology"/>
<evidence type="ECO:0000256" key="6">
    <source>
        <dbReference type="ARBA" id="ARBA00023136"/>
    </source>
</evidence>
<sequence length="313" mass="33850">MPEQLTDSVASAAPPETPSRQRAALGRHAQRPPGPFRLAGVPILWIWAAFNVFLLLWVAMTAFRNGSEIFTDPFDLPDSLNPGNFTDAWTVGELGSSFLNSLLVVSAASATVIAVSAPAAYVLARSGRRSSGPITMLFIAGMGIPMQAVIIPIFVWMQSISSAMYDTVGWWDDRISLYLIYVASSLPFTVFLLTGFFRTLPTELEEAAALDGCSGFRTFRKVMLPLARPGIATALILVIVSLWNETLLALVLITDTSKYMLPQALLGLYGTMQYTSNWGGLFAGIVIVVLPVLAVYAWLGRRIVEGLTVGAGK</sequence>
<keyword evidence="6 7" id="KW-0472">Membrane</keyword>
<protein>
    <submittedName>
        <fullName evidence="10">Carbohydrate ABC transporter permease</fullName>
    </submittedName>
</protein>
<gene>
    <name evidence="10" type="ORF">GCM10009827_116510</name>
</gene>
<dbReference type="InterPro" id="IPR050901">
    <property type="entry name" value="BP-dep_ABC_trans_perm"/>
</dbReference>
<name>A0ABP4P7L3_9ACTN</name>
<evidence type="ECO:0000256" key="7">
    <source>
        <dbReference type="RuleBase" id="RU363032"/>
    </source>
</evidence>
<comment type="similarity">
    <text evidence="7">Belongs to the binding-protein-dependent transport system permease family.</text>
</comment>
<feature type="transmembrane region" description="Helical" evidence="7">
    <location>
        <begin position="177"/>
        <end position="197"/>
    </location>
</feature>
<evidence type="ECO:0000256" key="8">
    <source>
        <dbReference type="SAM" id="MobiDB-lite"/>
    </source>
</evidence>
<dbReference type="SUPFAM" id="SSF161098">
    <property type="entry name" value="MetI-like"/>
    <property type="match status" value="1"/>
</dbReference>
<dbReference type="CDD" id="cd06261">
    <property type="entry name" value="TM_PBP2"/>
    <property type="match status" value="1"/>
</dbReference>
<comment type="caution">
    <text evidence="10">The sequence shown here is derived from an EMBL/GenBank/DDBJ whole genome shotgun (WGS) entry which is preliminary data.</text>
</comment>
<dbReference type="Proteomes" id="UP001501470">
    <property type="component" value="Unassembled WGS sequence"/>
</dbReference>
<feature type="transmembrane region" description="Helical" evidence="7">
    <location>
        <begin position="230"/>
        <end position="253"/>
    </location>
</feature>